<dbReference type="InterPro" id="IPR048996">
    <property type="entry name" value="PGRS_rpt"/>
</dbReference>
<sequence>MQALAFGGSQYASAEAANVEQTLLDAVNGPTQFLLGRPLIGNGADGTATSPNGGAGGLLYGNGGNGFSPTTAGAPGGNGGSAGLIGNGGAGGSGGAAPPAGRRERGWLCGSGGAGGNGGAATVLGGSGGAGGAGGSAGLWGSGATAEWALPVRRVTPSRPAAAAEPVAAAGMPGGWPVLPGQAATAATPPAALTT</sequence>
<dbReference type="EMBL" id="AP023343">
    <property type="protein sequence ID" value="BCI90896.1"/>
    <property type="molecule type" value="Genomic_DNA"/>
</dbReference>
<evidence type="ECO:0000313" key="1">
    <source>
        <dbReference type="EMBL" id="BCI90896.1"/>
    </source>
</evidence>
<proteinExistence type="predicted"/>
<dbReference type="AlphaFoldDB" id="A0A7G1IIP0"/>
<dbReference type="Proteomes" id="UP000516380">
    <property type="component" value="Chromosome"/>
</dbReference>
<evidence type="ECO:0008006" key="3">
    <source>
        <dbReference type="Google" id="ProtNLM"/>
    </source>
</evidence>
<evidence type="ECO:0000313" key="2">
    <source>
        <dbReference type="Proteomes" id="UP000516380"/>
    </source>
</evidence>
<gene>
    <name evidence="1" type="ORF">NIIDMKKI_61020</name>
</gene>
<reference evidence="1 2" key="1">
    <citation type="submission" date="2020-07" db="EMBL/GenBank/DDBJ databases">
        <title>Mycobacterium kansasii (former subtype) with zoonotic potential isolated from diseased indoor pet cat, Japan.</title>
        <authorList>
            <person name="Fukano H."/>
            <person name="Terazono T."/>
            <person name="Hoshino Y."/>
        </authorList>
    </citation>
    <scope>NUCLEOTIDE SEQUENCE [LARGE SCALE GENOMIC DNA]</scope>
    <source>
        <strain evidence="1 2">Kuro-I</strain>
    </source>
</reference>
<keyword evidence="2" id="KW-1185">Reference proteome</keyword>
<dbReference type="Pfam" id="PF21526">
    <property type="entry name" value="PGRS"/>
    <property type="match status" value="1"/>
</dbReference>
<protein>
    <recommendedName>
        <fullName evidence="3">PE family protein</fullName>
    </recommendedName>
</protein>
<name>A0A7G1IIP0_MYCKA</name>
<organism evidence="1 2">
    <name type="scientific">Mycobacterium kansasii</name>
    <dbReference type="NCBI Taxonomy" id="1768"/>
    <lineage>
        <taxon>Bacteria</taxon>
        <taxon>Bacillati</taxon>
        <taxon>Actinomycetota</taxon>
        <taxon>Actinomycetes</taxon>
        <taxon>Mycobacteriales</taxon>
        <taxon>Mycobacteriaceae</taxon>
        <taxon>Mycobacterium</taxon>
    </lineage>
</organism>
<accession>A0A7G1IIP0</accession>